<dbReference type="RefSeq" id="XP_070414101.1">
    <property type="nucleotide sequence ID" value="XM_070558000.1"/>
</dbReference>
<sequence>MDMPHWGQCRREPLLHRVPLGSSLWSGDTRLPDGIMAAYPATMLQSTTSPSRLLSLMDPLLPLSVLSKCVSAYAGGETEDHSDSDQKALGMMGLVRRDTALLLRDLRLNASSWLNSFLELSRHRSHMNSVPMAKT</sequence>
<accession>A0ABM4JDT5</accession>
<gene>
    <name evidence="2" type="primary">LOC103542281</name>
</gene>
<evidence type="ECO:0000313" key="2">
    <source>
        <dbReference type="RefSeq" id="XP_070414101.1"/>
    </source>
</evidence>
<name>A0ABM4JDT5_EQUPR</name>
<proteinExistence type="predicted"/>
<dbReference type="GeneID" id="103542281"/>
<protein>
    <submittedName>
        <fullName evidence="2">Hormone-sensitive lipase-like</fullName>
    </submittedName>
</protein>
<keyword evidence="1" id="KW-1185">Reference proteome</keyword>
<dbReference type="PANTHER" id="PTHR23025:SF3">
    <property type="entry name" value="HORMONE-SENSITIVE LIPASE"/>
    <property type="match status" value="1"/>
</dbReference>
<dbReference type="PANTHER" id="PTHR23025">
    <property type="entry name" value="TRIACYLGLYCEROL LIPASE"/>
    <property type="match status" value="1"/>
</dbReference>
<evidence type="ECO:0000313" key="1">
    <source>
        <dbReference type="Proteomes" id="UP001652662"/>
    </source>
</evidence>
<organism evidence="1 2">
    <name type="scientific">Equus przewalskii</name>
    <name type="common">Przewalski's horse</name>
    <name type="synonym">Equus caballus przewalskii</name>
    <dbReference type="NCBI Taxonomy" id="9798"/>
    <lineage>
        <taxon>Eukaryota</taxon>
        <taxon>Metazoa</taxon>
        <taxon>Chordata</taxon>
        <taxon>Craniata</taxon>
        <taxon>Vertebrata</taxon>
        <taxon>Euteleostomi</taxon>
        <taxon>Mammalia</taxon>
        <taxon>Eutheria</taxon>
        <taxon>Laurasiatheria</taxon>
        <taxon>Perissodactyla</taxon>
        <taxon>Equidae</taxon>
        <taxon>Equus</taxon>
    </lineage>
</organism>
<reference evidence="2" key="1">
    <citation type="submission" date="2025-08" db="UniProtKB">
        <authorList>
            <consortium name="RefSeq"/>
        </authorList>
    </citation>
    <scope>IDENTIFICATION</scope>
    <source>
        <tissue evidence="2">Blood</tissue>
    </source>
</reference>
<dbReference type="Proteomes" id="UP001652662">
    <property type="component" value="Chromosome 9"/>
</dbReference>